<feature type="domain" description="Proline dehydrogenase PutA" evidence="1">
    <location>
        <begin position="73"/>
        <end position="187"/>
    </location>
</feature>
<dbReference type="AlphaFoldDB" id="A0A0B8PE15"/>
<dbReference type="GO" id="GO:0003842">
    <property type="term" value="F:L-glutamate gamma-semialdehyde dehydrogenase activity"/>
    <property type="evidence" value="ECO:0007669"/>
    <property type="project" value="InterPro"/>
</dbReference>
<reference evidence="2 3" key="1">
    <citation type="submission" date="2015-01" db="EMBL/GenBank/DDBJ databases">
        <title>Vibrio sp. C5 JCM 19232 whole genome shotgun sequence.</title>
        <authorList>
            <person name="Sawabe T."/>
            <person name="Meirelles P."/>
            <person name="Feng G."/>
            <person name="Sayaka M."/>
            <person name="Hattori M."/>
            <person name="Ohkuma M."/>
        </authorList>
    </citation>
    <scope>NUCLEOTIDE SEQUENCE [LARGE SCALE GENOMIC DNA]</scope>
    <source>
        <strain evidence="2 3">JCM19232</strain>
    </source>
</reference>
<dbReference type="Gene3D" id="1.10.2060.10">
    <property type="entry name" value="PutA proline dehydrogenase (PRODH), domain 2"/>
    <property type="match status" value="1"/>
</dbReference>
<dbReference type="InterPro" id="IPR024089">
    <property type="entry name" value="PRODH_PutA_dom_I/II"/>
</dbReference>
<dbReference type="Proteomes" id="UP000031670">
    <property type="component" value="Unassembled WGS sequence"/>
</dbReference>
<evidence type="ECO:0000313" key="3">
    <source>
        <dbReference type="Proteomes" id="UP000031670"/>
    </source>
</evidence>
<name>A0A0B8PE15_9VIBR</name>
<dbReference type="EMBL" id="BBSA01000002">
    <property type="protein sequence ID" value="GAM61074.1"/>
    <property type="molecule type" value="Genomic_DNA"/>
</dbReference>
<evidence type="ECO:0000259" key="1">
    <source>
        <dbReference type="Pfam" id="PF14850"/>
    </source>
</evidence>
<protein>
    <submittedName>
        <fullName evidence="2">Proline dehydrogenase</fullName>
        <ecNumber evidence="2">1.5.5.2</ecNumber>
    </submittedName>
</protein>
<proteinExistence type="predicted"/>
<reference evidence="2 3" key="2">
    <citation type="submission" date="2015-01" db="EMBL/GenBank/DDBJ databases">
        <authorList>
            <consortium name="NBRP consortium"/>
            <person name="Sawabe T."/>
            <person name="Meirelles P."/>
            <person name="Feng G."/>
            <person name="Sayaka M."/>
            <person name="Hattori M."/>
            <person name="Ohkuma M."/>
        </authorList>
    </citation>
    <scope>NUCLEOTIDE SEQUENCE [LARGE SCALE GENOMIC DNA]</scope>
    <source>
        <strain evidence="2 3">JCM19232</strain>
    </source>
</reference>
<dbReference type="InterPro" id="IPR024082">
    <property type="entry name" value="PRODH_PutA_dom_II"/>
</dbReference>
<dbReference type="GO" id="GO:0004657">
    <property type="term" value="F:proline dehydrogenase activity"/>
    <property type="evidence" value="ECO:0007669"/>
    <property type="project" value="UniProtKB-EC"/>
</dbReference>
<dbReference type="Pfam" id="PF14850">
    <property type="entry name" value="Pro_dh-DNA_bdg"/>
    <property type="match status" value="1"/>
</dbReference>
<evidence type="ECO:0000313" key="2">
    <source>
        <dbReference type="EMBL" id="GAM61074.1"/>
    </source>
</evidence>
<keyword evidence="2" id="KW-0560">Oxidoreductase</keyword>
<accession>A0A0B8PE15</accession>
<comment type="caution">
    <text evidence="2">The sequence shown here is derived from an EMBL/GenBank/DDBJ whole genome shotgun (WGS) entry which is preliminary data.</text>
</comment>
<sequence length="243" mass="27200">MFTASRVFDSEFINQPKETLWAEISPMYMVDESAWLKELLPLAKPTAEEKDRIERQTTQLIEAIRADKRSIQMIDALLLEYSLDTQEGILLMCLAEALMRIPDTETADALIKDKLTVADWKSHLSQSDSVFVNASTWGLMLTGKVVGINNEEKTSPSSAISKLVNKMSEPVIRKAMHQAMKIMGHQFVLGRNIVEAQKNGAPLRKKGFTHSFDMLGEAALILLMRTNTLKITFLLSSLLVSTA</sequence>
<organism evidence="2 3">
    <name type="scientific">Vibrio ishigakensis</name>
    <dbReference type="NCBI Taxonomy" id="1481914"/>
    <lineage>
        <taxon>Bacteria</taxon>
        <taxon>Pseudomonadati</taxon>
        <taxon>Pseudomonadota</taxon>
        <taxon>Gammaproteobacteria</taxon>
        <taxon>Vibrionales</taxon>
        <taxon>Vibrionaceae</taxon>
        <taxon>Vibrio</taxon>
    </lineage>
</organism>
<dbReference type="EC" id="1.5.5.2" evidence="2"/>
<gene>
    <name evidence="2" type="ORF">JCM19232_4016</name>
</gene>
<dbReference type="SUPFAM" id="SSF81935">
    <property type="entry name" value="N-terminal domain of bifunctional PutA protein"/>
    <property type="match status" value="1"/>
</dbReference>